<dbReference type="PANTHER" id="PTHR43567">
    <property type="entry name" value="FLAVOREDOXIN-RELATED-RELATED"/>
    <property type="match status" value="1"/>
</dbReference>
<comment type="caution">
    <text evidence="3">The sequence shown here is derived from an EMBL/GenBank/DDBJ whole genome shotgun (WGS) entry which is preliminary data.</text>
</comment>
<protein>
    <submittedName>
        <fullName evidence="3">Flavin reductase family protein</fullName>
    </submittedName>
</protein>
<dbReference type="SMART" id="SM00903">
    <property type="entry name" value="Flavin_Reduct"/>
    <property type="match status" value="1"/>
</dbReference>
<sequence>MMEKIEVGYMDCLKETFTTMGRSGLLLVSVSQQEKPNVMTIGWGTVGIVWAKPMFIVLVRPSRFTYGLIEETGDFTVNVPPVKISEKVSFCGTVSGREHDKFVEQKLTTIPAKKVKSPLIEECLIHYECEVVHKNDVLPPELASDIPPAFYPQGDYHRVFYGEIMRVCAARDLKKHA</sequence>
<name>A0A7C1R9N4_UNCAE</name>
<dbReference type="Gene3D" id="2.30.110.10">
    <property type="entry name" value="Electron Transport, Fmn-binding Protein, Chain A"/>
    <property type="match status" value="1"/>
</dbReference>
<dbReference type="Proteomes" id="UP000885667">
    <property type="component" value="Unassembled WGS sequence"/>
</dbReference>
<dbReference type="AlphaFoldDB" id="A0A7C1R9N4"/>
<dbReference type="PANTHER" id="PTHR43567:SF5">
    <property type="entry name" value="HYPOTHETICAL CYTOSOLIC PROTEIN"/>
    <property type="match status" value="1"/>
</dbReference>
<dbReference type="SUPFAM" id="SSF50475">
    <property type="entry name" value="FMN-binding split barrel"/>
    <property type="match status" value="1"/>
</dbReference>
<accession>A0A7C1R9N4</accession>
<organism evidence="3">
    <name type="scientific">Aerophobetes bacterium</name>
    <dbReference type="NCBI Taxonomy" id="2030807"/>
    <lineage>
        <taxon>Bacteria</taxon>
        <taxon>Candidatus Aerophobota</taxon>
    </lineage>
</organism>
<dbReference type="InterPro" id="IPR002563">
    <property type="entry name" value="Flavin_Rdtase-like_dom"/>
</dbReference>
<gene>
    <name evidence="3" type="ORF">ENH69_02550</name>
</gene>
<evidence type="ECO:0000259" key="2">
    <source>
        <dbReference type="SMART" id="SM00903"/>
    </source>
</evidence>
<feature type="domain" description="Flavin reductase like" evidence="2">
    <location>
        <begin position="20"/>
        <end position="177"/>
    </location>
</feature>
<proteinExistence type="inferred from homology"/>
<dbReference type="EMBL" id="DRFT01000180">
    <property type="protein sequence ID" value="HDZ50082.1"/>
    <property type="molecule type" value="Genomic_DNA"/>
</dbReference>
<dbReference type="InterPro" id="IPR012349">
    <property type="entry name" value="Split_barrel_FMN-bd"/>
</dbReference>
<dbReference type="GO" id="GO:0016646">
    <property type="term" value="F:oxidoreductase activity, acting on the CH-NH group of donors, NAD or NADP as acceptor"/>
    <property type="evidence" value="ECO:0007669"/>
    <property type="project" value="UniProtKB-ARBA"/>
</dbReference>
<dbReference type="InterPro" id="IPR052174">
    <property type="entry name" value="Flavoredoxin"/>
</dbReference>
<comment type="similarity">
    <text evidence="1">Belongs to the flavoredoxin family.</text>
</comment>
<dbReference type="GO" id="GO:0010181">
    <property type="term" value="F:FMN binding"/>
    <property type="evidence" value="ECO:0007669"/>
    <property type="project" value="InterPro"/>
</dbReference>
<reference evidence="3" key="1">
    <citation type="journal article" date="2020" name="mSystems">
        <title>Genome- and Community-Level Interaction Insights into Carbon Utilization and Element Cycling Functions of Hydrothermarchaeota in Hydrothermal Sediment.</title>
        <authorList>
            <person name="Zhou Z."/>
            <person name="Liu Y."/>
            <person name="Xu W."/>
            <person name="Pan J."/>
            <person name="Luo Z.H."/>
            <person name="Li M."/>
        </authorList>
    </citation>
    <scope>NUCLEOTIDE SEQUENCE [LARGE SCALE GENOMIC DNA]</scope>
    <source>
        <strain evidence="3">HyVt-329</strain>
    </source>
</reference>
<dbReference type="Pfam" id="PF01613">
    <property type="entry name" value="Flavin_Reduct"/>
    <property type="match status" value="1"/>
</dbReference>
<evidence type="ECO:0000313" key="3">
    <source>
        <dbReference type="EMBL" id="HDZ50082.1"/>
    </source>
</evidence>
<evidence type="ECO:0000256" key="1">
    <source>
        <dbReference type="ARBA" id="ARBA00038054"/>
    </source>
</evidence>